<organism evidence="1 2">
    <name type="scientific">Dermacentor silvarum</name>
    <name type="common">Tick</name>
    <dbReference type="NCBI Taxonomy" id="543639"/>
    <lineage>
        <taxon>Eukaryota</taxon>
        <taxon>Metazoa</taxon>
        <taxon>Ecdysozoa</taxon>
        <taxon>Arthropoda</taxon>
        <taxon>Chelicerata</taxon>
        <taxon>Arachnida</taxon>
        <taxon>Acari</taxon>
        <taxon>Parasitiformes</taxon>
        <taxon>Ixodida</taxon>
        <taxon>Ixodoidea</taxon>
        <taxon>Ixodidae</taxon>
        <taxon>Rhipicephalinae</taxon>
        <taxon>Dermacentor</taxon>
    </lineage>
</organism>
<reference evidence="1" key="1">
    <citation type="submission" date="2020-05" db="EMBL/GenBank/DDBJ databases">
        <title>Large-scale comparative analyses of tick genomes elucidate their genetic diversity and vector capacities.</title>
        <authorList>
            <person name="Jia N."/>
            <person name="Wang J."/>
            <person name="Shi W."/>
            <person name="Du L."/>
            <person name="Sun Y."/>
            <person name="Zhan W."/>
            <person name="Jiang J."/>
            <person name="Wang Q."/>
            <person name="Zhang B."/>
            <person name="Ji P."/>
            <person name="Sakyi L.B."/>
            <person name="Cui X."/>
            <person name="Yuan T."/>
            <person name="Jiang B."/>
            <person name="Yang W."/>
            <person name="Lam T.T.-Y."/>
            <person name="Chang Q."/>
            <person name="Ding S."/>
            <person name="Wang X."/>
            <person name="Zhu J."/>
            <person name="Ruan X."/>
            <person name="Zhao L."/>
            <person name="Wei J."/>
            <person name="Que T."/>
            <person name="Du C."/>
            <person name="Cheng J."/>
            <person name="Dai P."/>
            <person name="Han X."/>
            <person name="Huang E."/>
            <person name="Gao Y."/>
            <person name="Liu J."/>
            <person name="Shao H."/>
            <person name="Ye R."/>
            <person name="Li L."/>
            <person name="Wei W."/>
            <person name="Wang X."/>
            <person name="Wang C."/>
            <person name="Yang T."/>
            <person name="Huo Q."/>
            <person name="Li W."/>
            <person name="Guo W."/>
            <person name="Chen H."/>
            <person name="Zhou L."/>
            <person name="Ni X."/>
            <person name="Tian J."/>
            <person name="Zhou Y."/>
            <person name="Sheng Y."/>
            <person name="Liu T."/>
            <person name="Pan Y."/>
            <person name="Xia L."/>
            <person name="Li J."/>
            <person name="Zhao F."/>
            <person name="Cao W."/>
        </authorList>
    </citation>
    <scope>NUCLEOTIDE SEQUENCE</scope>
    <source>
        <strain evidence="1">Dsil-2018</strain>
    </source>
</reference>
<evidence type="ECO:0000313" key="2">
    <source>
        <dbReference type="Proteomes" id="UP000821865"/>
    </source>
</evidence>
<keyword evidence="2" id="KW-1185">Reference proteome</keyword>
<comment type="caution">
    <text evidence="1">The sequence shown here is derived from an EMBL/GenBank/DDBJ whole genome shotgun (WGS) entry which is preliminary data.</text>
</comment>
<accession>A0ACB8CPD4</accession>
<protein>
    <submittedName>
        <fullName evidence="1">Uncharacterized protein</fullName>
    </submittedName>
</protein>
<evidence type="ECO:0000313" key="1">
    <source>
        <dbReference type="EMBL" id="KAH7948869.1"/>
    </source>
</evidence>
<sequence length="239" mass="27040">MGVEHFRIYLTDVPREVTALLQIIKFRANVSISFHLWNVDLNATRVAMYGQIGAIQDCIYRSKTTSEYTIHVDFDEFFVPSGNKTLAQAVLGLEKKTGKNKLASLVAPNWFFCYEYQARQNALWEKPLMLSRALVIRERTPWEHDIRSKYIASTSATIVGGVHYVLEAANGTEQVQVSASTLVLNHYRRCCGLVNEKAEQVLVPDEPDLPDVVKDYSIQAYMRQILASQVIAAIQKLGE</sequence>
<dbReference type="Proteomes" id="UP000821865">
    <property type="component" value="Chromosome 5"/>
</dbReference>
<gene>
    <name evidence="1" type="ORF">HPB49_002831</name>
</gene>
<name>A0ACB8CPD4_DERSI</name>
<dbReference type="EMBL" id="CM023474">
    <property type="protein sequence ID" value="KAH7948869.1"/>
    <property type="molecule type" value="Genomic_DNA"/>
</dbReference>
<proteinExistence type="predicted"/>